<reference evidence="1" key="1">
    <citation type="submission" date="2019-08" db="EMBL/GenBank/DDBJ databases">
        <authorList>
            <person name="Kucharzyk K."/>
            <person name="Murdoch R.W."/>
            <person name="Higgins S."/>
            <person name="Loffler F."/>
        </authorList>
    </citation>
    <scope>NUCLEOTIDE SEQUENCE</scope>
</reference>
<protein>
    <submittedName>
        <fullName evidence="1">Uncharacterized protein</fullName>
    </submittedName>
</protein>
<name>A0A644YGS0_9ZZZZ</name>
<proteinExistence type="predicted"/>
<sequence length="183" mass="22269">MLEYELKRMVNNDIDYCKKEWEDYSFDWERMRDLFEKMIYKYTGVIDDFDRDMNVISSYEKINKSGDTYRENVKLIIRRLEGFKDNGFKNEGLNNEMNPEHNIMYYDKSEFDEARLFFERSVHLRDEQKSEAVQKLDEIEAICYSNIQPTEKWNKLRPYVMWLTGKNLIIVSHILPLVMLLEK</sequence>
<dbReference type="AlphaFoldDB" id="A0A644YGS0"/>
<comment type="caution">
    <text evidence="1">The sequence shown here is derived from an EMBL/GenBank/DDBJ whole genome shotgun (WGS) entry which is preliminary data.</text>
</comment>
<gene>
    <name evidence="1" type="ORF">SDC9_72182</name>
</gene>
<accession>A0A644YGS0</accession>
<dbReference type="EMBL" id="VSSQ01004554">
    <property type="protein sequence ID" value="MPM25683.1"/>
    <property type="molecule type" value="Genomic_DNA"/>
</dbReference>
<organism evidence="1">
    <name type="scientific">bioreactor metagenome</name>
    <dbReference type="NCBI Taxonomy" id="1076179"/>
    <lineage>
        <taxon>unclassified sequences</taxon>
        <taxon>metagenomes</taxon>
        <taxon>ecological metagenomes</taxon>
    </lineage>
</organism>
<evidence type="ECO:0000313" key="1">
    <source>
        <dbReference type="EMBL" id="MPM25683.1"/>
    </source>
</evidence>